<dbReference type="Pfam" id="PF05225">
    <property type="entry name" value="HTH_psq"/>
    <property type="match status" value="1"/>
</dbReference>
<evidence type="ECO:0000259" key="12">
    <source>
        <dbReference type="PROSITE" id="PS50097"/>
    </source>
</evidence>
<feature type="region of interest" description="Disordered" evidence="11">
    <location>
        <begin position="255"/>
        <end position="293"/>
    </location>
</feature>
<dbReference type="Pfam" id="PF00651">
    <property type="entry name" value="BTB"/>
    <property type="match status" value="1"/>
</dbReference>
<feature type="domain" description="HTH psq-type" evidence="13">
    <location>
        <begin position="410"/>
        <end position="461"/>
    </location>
</feature>
<comment type="caution">
    <text evidence="14">The sequence shown here is derived from an EMBL/GenBank/DDBJ whole genome shotgun (WGS) entry which is preliminary data.</text>
</comment>
<accession>A0A8S1CR89</accession>
<dbReference type="InterPro" id="IPR007889">
    <property type="entry name" value="HTH_Psq"/>
</dbReference>
<feature type="region of interest" description="Disordered" evidence="11">
    <location>
        <begin position="185"/>
        <end position="216"/>
    </location>
</feature>
<feature type="domain" description="BTB" evidence="12">
    <location>
        <begin position="94"/>
        <end position="159"/>
    </location>
</feature>
<feature type="region of interest" description="Disordered" evidence="11">
    <location>
        <begin position="309"/>
        <end position="369"/>
    </location>
</feature>
<dbReference type="GO" id="GO:0007526">
    <property type="term" value="P:larval somatic muscle development"/>
    <property type="evidence" value="ECO:0007669"/>
    <property type="project" value="UniProtKB-ARBA"/>
</dbReference>
<dbReference type="GO" id="GO:0035167">
    <property type="term" value="P:larval lymph gland hemopoiesis"/>
    <property type="evidence" value="ECO:0007669"/>
    <property type="project" value="UniProtKB-ARBA"/>
</dbReference>
<keyword evidence="2" id="KW-0217">Developmental protein</keyword>
<name>A0A8S1CR89_9INSE</name>
<evidence type="ECO:0000256" key="9">
    <source>
        <dbReference type="ARBA" id="ARBA00037382"/>
    </source>
</evidence>
<evidence type="ECO:0000256" key="2">
    <source>
        <dbReference type="ARBA" id="ARBA00022473"/>
    </source>
</evidence>
<evidence type="ECO:0000256" key="3">
    <source>
        <dbReference type="ARBA" id="ARBA00022782"/>
    </source>
</evidence>
<dbReference type="FunFam" id="1.10.10.60:FF:000019">
    <property type="entry name" value="Ligand-dependent corepressor isoform 1"/>
    <property type="match status" value="1"/>
</dbReference>
<evidence type="ECO:0008006" key="16">
    <source>
        <dbReference type="Google" id="ProtNLM"/>
    </source>
</evidence>
<dbReference type="PROSITE" id="PS50097">
    <property type="entry name" value="BTB"/>
    <property type="match status" value="1"/>
</dbReference>
<evidence type="ECO:0000259" key="13">
    <source>
        <dbReference type="PROSITE" id="PS50960"/>
    </source>
</evidence>
<protein>
    <recommendedName>
        <fullName evidence="16">BTB domain-containing protein</fullName>
    </recommendedName>
</protein>
<evidence type="ECO:0000256" key="10">
    <source>
        <dbReference type="PROSITE-ProRule" id="PRU00320"/>
    </source>
</evidence>
<dbReference type="CDD" id="cd18315">
    <property type="entry name" value="BTB_POZ_BAB-like"/>
    <property type="match status" value="1"/>
</dbReference>
<feature type="compositionally biased region" description="Polar residues" evidence="11">
    <location>
        <begin position="485"/>
        <end position="497"/>
    </location>
</feature>
<keyword evidence="7" id="KW-0804">Transcription</keyword>
<keyword evidence="3" id="KW-0221">Differentiation</keyword>
<dbReference type="SMART" id="SM00225">
    <property type="entry name" value="BTB"/>
    <property type="match status" value="1"/>
</dbReference>
<dbReference type="GO" id="GO:0016199">
    <property type="term" value="P:axon midline choice point recognition"/>
    <property type="evidence" value="ECO:0007669"/>
    <property type="project" value="UniProtKB-ARBA"/>
</dbReference>
<feature type="compositionally biased region" description="Low complexity" evidence="11">
    <location>
        <begin position="549"/>
        <end position="563"/>
    </location>
</feature>
<evidence type="ECO:0000256" key="5">
    <source>
        <dbReference type="ARBA" id="ARBA00023015"/>
    </source>
</evidence>
<reference evidence="14 15" key="1">
    <citation type="submission" date="2020-04" db="EMBL/GenBank/DDBJ databases">
        <authorList>
            <person name="Alioto T."/>
            <person name="Alioto T."/>
            <person name="Gomez Garrido J."/>
        </authorList>
    </citation>
    <scope>NUCLEOTIDE SEQUENCE [LARGE SCALE GENOMIC DNA]</scope>
</reference>
<evidence type="ECO:0000256" key="1">
    <source>
        <dbReference type="ARBA" id="ARBA00004123"/>
    </source>
</evidence>
<evidence type="ECO:0000256" key="8">
    <source>
        <dbReference type="ARBA" id="ARBA00023242"/>
    </source>
</evidence>
<dbReference type="OrthoDB" id="10261408at2759"/>
<dbReference type="GO" id="GO:0008406">
    <property type="term" value="P:gonad development"/>
    <property type="evidence" value="ECO:0007669"/>
    <property type="project" value="UniProtKB-ARBA"/>
</dbReference>
<keyword evidence="15" id="KW-1185">Reference proteome</keyword>
<keyword evidence="8 10" id="KW-0539">Nucleus</keyword>
<feature type="compositionally biased region" description="Pro residues" evidence="11">
    <location>
        <begin position="255"/>
        <end position="268"/>
    </location>
</feature>
<feature type="DNA-binding region" description="H-T-H motif" evidence="10">
    <location>
        <begin position="437"/>
        <end position="457"/>
    </location>
</feature>
<dbReference type="InterPro" id="IPR000210">
    <property type="entry name" value="BTB/POZ_dom"/>
</dbReference>
<feature type="compositionally biased region" description="Low complexity" evidence="11">
    <location>
        <begin position="587"/>
        <end position="596"/>
    </location>
</feature>
<feature type="region of interest" description="Disordered" evidence="11">
    <location>
        <begin position="485"/>
        <end position="628"/>
    </location>
</feature>
<dbReference type="Proteomes" id="UP000494165">
    <property type="component" value="Unassembled WGS sequence"/>
</dbReference>
<dbReference type="AlphaFoldDB" id="A0A8S1CR89"/>
<feature type="compositionally biased region" description="Polar residues" evidence="11">
    <location>
        <begin position="604"/>
        <end position="619"/>
    </location>
</feature>
<keyword evidence="6 10" id="KW-0238">DNA-binding</keyword>
<evidence type="ECO:0000256" key="11">
    <source>
        <dbReference type="SAM" id="MobiDB-lite"/>
    </source>
</evidence>
<dbReference type="PANTHER" id="PTHR23110">
    <property type="entry name" value="BTB DOMAIN TRANSCRIPTION FACTOR"/>
    <property type="match status" value="1"/>
</dbReference>
<dbReference type="GO" id="GO:0005634">
    <property type="term" value="C:nucleus"/>
    <property type="evidence" value="ECO:0007669"/>
    <property type="project" value="UniProtKB-SubCell"/>
</dbReference>
<dbReference type="InterPro" id="IPR009057">
    <property type="entry name" value="Homeodomain-like_sf"/>
</dbReference>
<comment type="function">
    <text evidence="9">Putative transcription factor required for axon growth and guidance in the central and peripheral nervous systems. Repels CNS axons away from the midline by promoting the expression of the midline repellent sli and its receptor robo.</text>
</comment>
<evidence type="ECO:0000256" key="4">
    <source>
        <dbReference type="ARBA" id="ARBA00022902"/>
    </source>
</evidence>
<dbReference type="PANTHER" id="PTHR23110:SF111">
    <property type="entry name" value="LONGITUDINALS LACKING PROTEIN, ISOFORMS F_I_K_T"/>
    <property type="match status" value="1"/>
</dbReference>
<dbReference type="SUPFAM" id="SSF54695">
    <property type="entry name" value="POZ domain"/>
    <property type="match status" value="1"/>
</dbReference>
<evidence type="ECO:0000313" key="14">
    <source>
        <dbReference type="EMBL" id="CAB3370335.1"/>
    </source>
</evidence>
<sequence>MPACSRILRLRVNHHEIATDHVGARCDTDGKYSPCLEGTMSVGAVGAADKIRLCGEEGGGEMGSASQQYCLRWNNHYNNMMNIFGNLYESELFADCSLACEGQIIKCHRVVLAACSTYFLAMLQDITDGHPVIVLNDILCADMRALMDYMYRGEVNVGQEQLASLLKAAEVLKIKGLVEEGHHGLSSNGGLASPQSPPTITTSVNSVHRSLSPPHSNLLNQLNKYSNMYSKSILSSSAVAMAAADRARIGMPMWPMPHLPQGMPPMPGHPHNTSTSYDSPLKRKKLHSSVISSRDTPILRNVLGQNLPAQTAGNLSSTSPPGSSQSPAADSSQQPVSLVCHPERVQSNGSAHSRSFKGEAADDDHHSYSDMNVDEEVNEATGKMMMPGSTHPTYSGDVKSGIAAYVPATKPEWKRYKQYTRSDITSAIDAVRSGMSALQAARKYGVPSRTLYDKVKKLGITTSRPFKRGSFQYSAGALSASQENLNHSSSTNFCNQSDAEEQVSSDTMLDKSDETTVASVHLRPSRSPSPAGMPAHFMSGSNPGVNFRSSSSPSPTGSSGGNHSPDEVEDLSVSGTRKSSPLPAPTTPVAVPITPLHPHIVSLKDSNTLEDASPVRTTTVGGGDAKHD</sequence>
<dbReference type="GO" id="GO:0006357">
    <property type="term" value="P:regulation of transcription by RNA polymerase II"/>
    <property type="evidence" value="ECO:0007669"/>
    <property type="project" value="TreeGrafter"/>
</dbReference>
<proteinExistence type="predicted"/>
<feature type="compositionally biased region" description="Low complexity" evidence="11">
    <location>
        <begin position="316"/>
        <end position="337"/>
    </location>
</feature>
<organism evidence="14 15">
    <name type="scientific">Cloeon dipterum</name>
    <dbReference type="NCBI Taxonomy" id="197152"/>
    <lineage>
        <taxon>Eukaryota</taxon>
        <taxon>Metazoa</taxon>
        <taxon>Ecdysozoa</taxon>
        <taxon>Arthropoda</taxon>
        <taxon>Hexapoda</taxon>
        <taxon>Insecta</taxon>
        <taxon>Pterygota</taxon>
        <taxon>Palaeoptera</taxon>
        <taxon>Ephemeroptera</taxon>
        <taxon>Pisciforma</taxon>
        <taxon>Baetidae</taxon>
        <taxon>Cloeon</taxon>
    </lineage>
</organism>
<evidence type="ECO:0000313" key="15">
    <source>
        <dbReference type="Proteomes" id="UP000494165"/>
    </source>
</evidence>
<dbReference type="GO" id="GO:0045467">
    <property type="term" value="P:R7 cell development"/>
    <property type="evidence" value="ECO:0007669"/>
    <property type="project" value="UniProtKB-ARBA"/>
</dbReference>
<dbReference type="GO" id="GO:0003677">
    <property type="term" value="F:DNA binding"/>
    <property type="evidence" value="ECO:0007669"/>
    <property type="project" value="UniProtKB-UniRule"/>
</dbReference>
<feature type="compositionally biased region" description="Polar residues" evidence="11">
    <location>
        <begin position="539"/>
        <end position="548"/>
    </location>
</feature>
<evidence type="ECO:0000256" key="7">
    <source>
        <dbReference type="ARBA" id="ARBA00023163"/>
    </source>
</evidence>
<dbReference type="GO" id="GO:0007464">
    <property type="term" value="P:R3/R4 cell fate commitment"/>
    <property type="evidence" value="ECO:0007669"/>
    <property type="project" value="UniProtKB-ARBA"/>
</dbReference>
<keyword evidence="4" id="KW-0524">Neurogenesis</keyword>
<gene>
    <name evidence="14" type="ORF">CLODIP_2_CD10681</name>
</gene>
<dbReference type="PROSITE" id="PS50960">
    <property type="entry name" value="HTH_PSQ"/>
    <property type="match status" value="1"/>
</dbReference>
<feature type="compositionally biased region" description="Basic and acidic residues" evidence="11">
    <location>
        <begin position="356"/>
        <end position="368"/>
    </location>
</feature>
<dbReference type="SUPFAM" id="SSF46689">
    <property type="entry name" value="Homeodomain-like"/>
    <property type="match status" value="1"/>
</dbReference>
<dbReference type="InterPro" id="IPR011333">
    <property type="entry name" value="SKP1/BTB/POZ_sf"/>
</dbReference>
<comment type="subcellular location">
    <subcellularLocation>
        <location evidence="1 10">Nucleus</location>
    </subcellularLocation>
</comment>
<dbReference type="EMBL" id="CADEPI010000052">
    <property type="protein sequence ID" value="CAB3370335.1"/>
    <property type="molecule type" value="Genomic_DNA"/>
</dbReference>
<dbReference type="Gene3D" id="1.10.10.60">
    <property type="entry name" value="Homeodomain-like"/>
    <property type="match status" value="1"/>
</dbReference>
<dbReference type="Gene3D" id="3.30.710.10">
    <property type="entry name" value="Potassium Channel Kv1.1, Chain A"/>
    <property type="match status" value="1"/>
</dbReference>
<dbReference type="InterPro" id="IPR051095">
    <property type="entry name" value="Dros_DevTransReg"/>
</dbReference>
<evidence type="ECO:0000256" key="6">
    <source>
        <dbReference type="ARBA" id="ARBA00023125"/>
    </source>
</evidence>
<dbReference type="GO" id="GO:0045476">
    <property type="term" value="P:nurse cell apoptotic process"/>
    <property type="evidence" value="ECO:0007669"/>
    <property type="project" value="UniProtKB-ARBA"/>
</dbReference>
<dbReference type="GO" id="GO:0048813">
    <property type="term" value="P:dendrite morphogenesis"/>
    <property type="evidence" value="ECO:0007669"/>
    <property type="project" value="UniProtKB-ARBA"/>
</dbReference>
<keyword evidence="5" id="KW-0805">Transcription regulation</keyword>